<comment type="caution">
    <text evidence="3">The sequence shown here is derived from an EMBL/GenBank/DDBJ whole genome shotgun (WGS) entry which is preliminary data.</text>
</comment>
<dbReference type="PANTHER" id="PTHR30157">
    <property type="entry name" value="FERRIC REDUCTASE, NADPH-DEPENDENT"/>
    <property type="match status" value="1"/>
</dbReference>
<dbReference type="CDD" id="cd06193">
    <property type="entry name" value="siderophore_interacting"/>
    <property type="match status" value="1"/>
</dbReference>
<protein>
    <submittedName>
        <fullName evidence="3">NADPH-dependent ferric siderophore reductase</fullName>
    </submittedName>
</protein>
<feature type="domain" description="Siderophore-interacting FAD-binding" evidence="2">
    <location>
        <begin position="23"/>
        <end position="133"/>
    </location>
</feature>
<keyword evidence="4" id="KW-1185">Reference proteome</keyword>
<evidence type="ECO:0000313" key="4">
    <source>
        <dbReference type="Proteomes" id="UP000523007"/>
    </source>
</evidence>
<dbReference type="Gene3D" id="3.40.50.80">
    <property type="entry name" value="Nucleotide-binding domain of ferredoxin-NADP reductase (FNR) module"/>
    <property type="match status" value="1"/>
</dbReference>
<name>A0A7W7REQ0_9ACTN</name>
<dbReference type="EMBL" id="JACHJT010000001">
    <property type="protein sequence ID" value="MBB4930622.1"/>
    <property type="molecule type" value="Genomic_DNA"/>
</dbReference>
<dbReference type="AlphaFoldDB" id="A0A7W7REQ0"/>
<dbReference type="Gene3D" id="2.40.30.10">
    <property type="entry name" value="Translation factors"/>
    <property type="match status" value="1"/>
</dbReference>
<sequence>MTSIRSEIRRVSQQGQLLSCRVTVESVTAVSEGYLRVAVTSDELVAYRDVRPADAFKLLLPPQGQGSVDFPERGEDGIPYWPEGTRQPVLRAFTVRRFEPALLRVEFDVARHDGLTLRWLANAAAGDVIGLAGMRREFHAGTGVDHHVIIGDSSALPAVSAIVESLSPDVPASVYLAVDHDSDRALLPDRPHVTTFWVAGGSPVGHDSALERTVRRNWQGRGRTQVWLAAEASVMRSLRRLVLDEHGVSRDDLHSAAYWKTGLDSTQLDDVQLRRYQEELATGADAADPDLRDRVELRT</sequence>
<gene>
    <name evidence="3" type="ORF">F4561_001442</name>
</gene>
<feature type="domain" description="SIP-like Rossmann fold" evidence="1">
    <location>
        <begin position="145"/>
        <end position="262"/>
    </location>
</feature>
<dbReference type="InterPro" id="IPR013113">
    <property type="entry name" value="SIP_FAD-bd"/>
</dbReference>
<dbReference type="RefSeq" id="WP_184575951.1">
    <property type="nucleotide sequence ID" value="NZ_JACHJT010000001.1"/>
</dbReference>
<evidence type="ECO:0000313" key="3">
    <source>
        <dbReference type="EMBL" id="MBB4930622.1"/>
    </source>
</evidence>
<proteinExistence type="predicted"/>
<dbReference type="Proteomes" id="UP000523007">
    <property type="component" value="Unassembled WGS sequence"/>
</dbReference>
<evidence type="ECO:0000259" key="1">
    <source>
        <dbReference type="Pfam" id="PF04954"/>
    </source>
</evidence>
<evidence type="ECO:0000259" key="2">
    <source>
        <dbReference type="Pfam" id="PF08021"/>
    </source>
</evidence>
<dbReference type="Pfam" id="PF04954">
    <property type="entry name" value="SIP"/>
    <property type="match status" value="1"/>
</dbReference>
<dbReference type="Pfam" id="PF08021">
    <property type="entry name" value="FAD_binding_9"/>
    <property type="match status" value="1"/>
</dbReference>
<dbReference type="PANTHER" id="PTHR30157:SF0">
    <property type="entry name" value="NADPH-DEPENDENT FERRIC-CHELATE REDUCTASE"/>
    <property type="match status" value="1"/>
</dbReference>
<dbReference type="InterPro" id="IPR007037">
    <property type="entry name" value="SIP_rossman_dom"/>
</dbReference>
<dbReference type="InterPro" id="IPR039374">
    <property type="entry name" value="SIP_fam"/>
</dbReference>
<reference evidence="3 4" key="1">
    <citation type="submission" date="2020-08" db="EMBL/GenBank/DDBJ databases">
        <title>Sequencing the genomes of 1000 actinobacteria strains.</title>
        <authorList>
            <person name="Klenk H.-P."/>
        </authorList>
    </citation>
    <scope>NUCLEOTIDE SEQUENCE [LARGE SCALE GENOMIC DNA]</scope>
    <source>
        <strain evidence="3 4">DSM 102030</strain>
    </source>
</reference>
<accession>A0A7W7REQ0</accession>
<organism evidence="3 4">
    <name type="scientific">Lipingzhangella halophila</name>
    <dbReference type="NCBI Taxonomy" id="1783352"/>
    <lineage>
        <taxon>Bacteria</taxon>
        <taxon>Bacillati</taxon>
        <taxon>Actinomycetota</taxon>
        <taxon>Actinomycetes</taxon>
        <taxon>Streptosporangiales</taxon>
        <taxon>Nocardiopsidaceae</taxon>
        <taxon>Lipingzhangella</taxon>
    </lineage>
</organism>
<dbReference type="InterPro" id="IPR039261">
    <property type="entry name" value="FNR_nucleotide-bd"/>
</dbReference>